<name>A0A024VHZ4_PLAFA</name>
<feature type="compositionally biased region" description="Acidic residues" evidence="1">
    <location>
        <begin position="371"/>
        <end position="403"/>
    </location>
</feature>
<feature type="compositionally biased region" description="Polar residues" evidence="1">
    <location>
        <begin position="1155"/>
        <end position="1167"/>
    </location>
</feature>
<feature type="signal peptide" evidence="2">
    <location>
        <begin position="1"/>
        <end position="22"/>
    </location>
</feature>
<dbReference type="Gene3D" id="1.20.1310.20">
    <property type="entry name" value="Duffy-antigen binding domain"/>
    <property type="match status" value="1"/>
</dbReference>
<feature type="chain" id="PRO_5001536137" description="Duffy-binding-like domain-containing protein" evidence="2">
    <location>
        <begin position="23"/>
        <end position="1277"/>
    </location>
</feature>
<feature type="domain" description="Duffy-binding-like" evidence="6">
    <location>
        <begin position="762"/>
        <end position="906"/>
    </location>
</feature>
<evidence type="ECO:0000259" key="3">
    <source>
        <dbReference type="Pfam" id="PF03011"/>
    </source>
</evidence>
<evidence type="ECO:0000256" key="1">
    <source>
        <dbReference type="SAM" id="MobiDB-lite"/>
    </source>
</evidence>
<dbReference type="InterPro" id="IPR042202">
    <property type="entry name" value="Duffy-ag-bd_sf"/>
</dbReference>
<dbReference type="Pfam" id="PF05424">
    <property type="entry name" value="Duffy_binding"/>
    <property type="match status" value="1"/>
</dbReference>
<reference evidence="7 8" key="1">
    <citation type="submission" date="2013-02" db="EMBL/GenBank/DDBJ databases">
        <title>The Genome Annotation of Plasmodium falciparum FCH/4.</title>
        <authorList>
            <consortium name="The Broad Institute Genome Sequencing Platform"/>
            <consortium name="The Broad Institute Genome Sequencing Center for Infectious Disease"/>
            <person name="Neafsey D."/>
            <person name="Hoffman S."/>
            <person name="Volkman S."/>
            <person name="Rosenthal P."/>
            <person name="Walker B."/>
            <person name="Young S.K."/>
            <person name="Zeng Q."/>
            <person name="Gargeya S."/>
            <person name="Fitzgerald M."/>
            <person name="Haas B."/>
            <person name="Abouelleil A."/>
            <person name="Allen A.W."/>
            <person name="Alvarado L."/>
            <person name="Arachchi H.M."/>
            <person name="Berlin A.M."/>
            <person name="Chapman S.B."/>
            <person name="Gainer-Dewar J."/>
            <person name="Goldberg J."/>
            <person name="Griggs A."/>
            <person name="Gujja S."/>
            <person name="Hansen M."/>
            <person name="Howarth C."/>
            <person name="Imamovic A."/>
            <person name="Ireland A."/>
            <person name="Larimer J."/>
            <person name="McCowan C."/>
            <person name="Murphy C."/>
            <person name="Pearson M."/>
            <person name="Poon T.W."/>
            <person name="Priest M."/>
            <person name="Roberts A."/>
            <person name="Saif S."/>
            <person name="Shea T."/>
            <person name="Sisk P."/>
            <person name="Sykes S."/>
            <person name="Wortman J."/>
            <person name="Nusbaum C."/>
            <person name="Birren B."/>
        </authorList>
    </citation>
    <scope>NUCLEOTIDE SEQUENCE [LARGE SCALE GENOMIC DNA]</scope>
    <source>
        <strain evidence="7 8">FCH/4</strain>
    </source>
</reference>
<dbReference type="GO" id="GO:0016020">
    <property type="term" value="C:membrane"/>
    <property type="evidence" value="ECO:0007669"/>
    <property type="project" value="InterPro"/>
</dbReference>
<feature type="compositionally biased region" description="Low complexity" evidence="1">
    <location>
        <begin position="569"/>
        <end position="578"/>
    </location>
</feature>
<dbReference type="SUPFAM" id="SSF140924">
    <property type="entry name" value="Duffy binding domain-like"/>
    <property type="match status" value="3"/>
</dbReference>
<dbReference type="FunFam" id="1.20.58.1930:FF:000001">
    <property type="entry name" value="Erythrocyte membrane protein 1, PfEMP1"/>
    <property type="match status" value="1"/>
</dbReference>
<feature type="non-terminal residue" evidence="7">
    <location>
        <position position="1277"/>
    </location>
</feature>
<evidence type="ECO:0008006" key="9">
    <source>
        <dbReference type="Google" id="ProtNLM"/>
    </source>
</evidence>
<evidence type="ECO:0000259" key="5">
    <source>
        <dbReference type="Pfam" id="PF18562"/>
    </source>
</evidence>
<feature type="compositionally biased region" description="Low complexity" evidence="1">
    <location>
        <begin position="1253"/>
        <end position="1277"/>
    </location>
</feature>
<accession>A0A024VHZ4</accession>
<evidence type="ECO:0000259" key="6">
    <source>
        <dbReference type="Pfam" id="PF22672"/>
    </source>
</evidence>
<dbReference type="InterPro" id="IPR008602">
    <property type="entry name" value="Duffy-antigen-binding"/>
</dbReference>
<dbReference type="Gene3D" id="1.20.58.1930">
    <property type="match status" value="1"/>
</dbReference>
<evidence type="ECO:0000313" key="7">
    <source>
        <dbReference type="EMBL" id="ETW27883.1"/>
    </source>
</evidence>
<feature type="compositionally biased region" description="Polar residues" evidence="1">
    <location>
        <begin position="584"/>
        <end position="593"/>
    </location>
</feature>
<feature type="domain" description="Duffy-binding-like" evidence="3">
    <location>
        <begin position="191"/>
        <end position="348"/>
    </location>
</feature>
<dbReference type="FunFam" id="1.20.58.830:FF:000004">
    <property type="entry name" value="Erythrocyte membrane protein 1, PfEMP1"/>
    <property type="match status" value="1"/>
</dbReference>
<dbReference type="Pfam" id="PF22672">
    <property type="entry name" value="DBL_C"/>
    <property type="match status" value="1"/>
</dbReference>
<gene>
    <name evidence="7" type="ORF">PFFCH_04697</name>
</gene>
<evidence type="ECO:0000256" key="2">
    <source>
        <dbReference type="SAM" id="SignalP"/>
    </source>
</evidence>
<dbReference type="Pfam" id="PF18562">
    <property type="entry name" value="CIDR1_gamma"/>
    <property type="match status" value="1"/>
</dbReference>
<dbReference type="Proteomes" id="UP000030656">
    <property type="component" value="Unassembled WGS sequence"/>
</dbReference>
<dbReference type="EMBL" id="KI928045">
    <property type="protein sequence ID" value="ETW27883.1"/>
    <property type="molecule type" value="Genomic_DNA"/>
</dbReference>
<feature type="domain" description="Duffy-binding-like" evidence="3">
    <location>
        <begin position="1018"/>
        <end position="1162"/>
    </location>
</feature>
<keyword evidence="2" id="KW-0732">Signal</keyword>
<feature type="domain" description="Duffy-antigen binding" evidence="4">
    <location>
        <begin position="491"/>
        <end position="705"/>
    </location>
</feature>
<feature type="compositionally biased region" description="Basic and acidic residues" evidence="1">
    <location>
        <begin position="463"/>
        <end position="478"/>
    </location>
</feature>
<feature type="compositionally biased region" description="Basic and acidic residues" evidence="1">
    <location>
        <begin position="1213"/>
        <end position="1226"/>
    </location>
</feature>
<dbReference type="Gene3D" id="1.20.58.830">
    <property type="match status" value="2"/>
</dbReference>
<protein>
    <recommendedName>
        <fullName evidence="9">Duffy-binding-like domain-containing protein</fullName>
    </recommendedName>
</protein>
<feature type="compositionally biased region" description="Basic and acidic residues" evidence="1">
    <location>
        <begin position="1235"/>
        <end position="1252"/>
    </location>
</feature>
<dbReference type="InterPro" id="IPR054595">
    <property type="entry name" value="DBL_C"/>
</dbReference>
<reference evidence="7 8" key="2">
    <citation type="submission" date="2013-02" db="EMBL/GenBank/DDBJ databases">
        <title>The Genome Sequence of Plasmodium falciparum FCH/4.</title>
        <authorList>
            <consortium name="The Broad Institute Genome Sequencing Platform"/>
            <consortium name="The Broad Institute Genome Sequencing Center for Infectious Disease"/>
            <person name="Neafsey D."/>
            <person name="Cheeseman I."/>
            <person name="Volkman S."/>
            <person name="Adams J."/>
            <person name="Walker B."/>
            <person name="Young S.K."/>
            <person name="Zeng Q."/>
            <person name="Gargeya S."/>
            <person name="Fitzgerald M."/>
            <person name="Haas B."/>
            <person name="Abouelleil A."/>
            <person name="Alvarado L."/>
            <person name="Arachchi H.M."/>
            <person name="Berlin A.M."/>
            <person name="Chapman S.B."/>
            <person name="Dewar J."/>
            <person name="Goldberg J."/>
            <person name="Griggs A."/>
            <person name="Gujja S."/>
            <person name="Hansen M."/>
            <person name="Howarth C."/>
            <person name="Imamovic A."/>
            <person name="Larimer J."/>
            <person name="McCowan C."/>
            <person name="Murphy C."/>
            <person name="Neiman D."/>
            <person name="Pearson M."/>
            <person name="Priest M."/>
            <person name="Roberts A."/>
            <person name="Saif S."/>
            <person name="Shea T."/>
            <person name="Sisk P."/>
            <person name="Sykes S."/>
            <person name="Wortman J."/>
            <person name="Nusbaum C."/>
            <person name="Birren B."/>
        </authorList>
    </citation>
    <scope>NUCLEOTIDE SEQUENCE [LARGE SCALE GENOMIC DNA]</scope>
    <source>
        <strain evidence="7 8">FCH/4</strain>
    </source>
</reference>
<organism evidence="7 8">
    <name type="scientific">Plasmodium falciparum FCH/4</name>
    <dbReference type="NCBI Taxonomy" id="1036724"/>
    <lineage>
        <taxon>Eukaryota</taxon>
        <taxon>Sar</taxon>
        <taxon>Alveolata</taxon>
        <taxon>Apicomplexa</taxon>
        <taxon>Aconoidasida</taxon>
        <taxon>Haemosporida</taxon>
        <taxon>Plasmodiidae</taxon>
        <taxon>Plasmodium</taxon>
        <taxon>Plasmodium (Laverania)</taxon>
    </lineage>
</organism>
<feature type="region of interest" description="Disordered" evidence="1">
    <location>
        <begin position="1155"/>
        <end position="1277"/>
    </location>
</feature>
<dbReference type="InterPro" id="IPR041480">
    <property type="entry name" value="CIDR1_gamma"/>
</dbReference>
<sequence length="1277" mass="144075">MENMNIIKHYIILLVELFGSASDSGTNDKNEGTFYRSDYCQPCPHCGVKKNNNGGSGNKWEAKNDEKCQPIKLYKPKPGVVGTPIKILKSGEGEKDIAEKLKAFCLTQSGSVASGDKNGGSGSQELYEEWKCYEIDELTKDGQKGVEDDEYNNDVQTGGGLCILKNENKKEQSEANSQNEPKEFQKSFHNFFYYWVVHMLKDSIHWRTKRLKSCISNGKKTCLKKCNNDCECFQKWIDKKEKEWDPIKQQFSKQKITGNHVGFIEFNHDGVLEGVLELEFSNENTEEDKKNNVSAEEAEEIKHLQKILKQDEQNTQQTAGVVTEQKNIMDKLIDYEEGIATKCKKCQEPQDTPGDPGVAGRSETGSPDTKDTDESDHEVDDEEDEDDDEEDDGAEDNNEDGDEDGHTQETEEPQEEAVPTKDVDPCQIVKTLFNDTSNFSDACTLKYGGNNSRLGWKCIPSGDKTDTGERAGRSRRDTSGVPTTGKSDGSICVPPRRRKLYIHDIQSLGVEDGKAPSQEDLLKWFVKSAAVETFFLWDRYKKLNTKNKGETQGGGLQLSGSLEQNDSFVGSTDGLSLDGSDDSNPQSKLQQTGEIPNDFLRQMFYTLGDYRDICIGGDRDIVGDTIYKDTSDKDKEGGVTKKISEKIKQILSKLNGTHVPEKPVQTPQVWWDTNAQHIWDGMICSLTYNTDTKSGEKLTQNEELKGQLLEKGNPITKYEYGKVELEEDNTSSAKATKAAAKEEPTTLKNFVKRPTFFRYLEEWGGDFCGTRKRLLKDVRDNCTQDGGSTKKCSGDGLKCNEIVIDKEKIFEDFLCSTCARHCRSYRKWIKGKRKEYDKQEKIYNQQKKKVLENSGATYDQKFVGKLGKDYASIKLFLQNLGPCKNDNEEDNKKIFEDTNVTFKHTKHCDPCSKFKIKCENGDCNGFEKNKCNGNTFKAADDIEKMGTPTEDVVIRVSDDSATGFGDLQDACENAHIFEGIRKDKWKCVNFCGLDICTLEKKNNNGQETGKKYIIMKELLQRWLEYFFEDYNKIKHKISHCINNGNRFICTSDCEKKCKCAEKWIEEKGKEWKTINDNYLKKYKSGDDGGNTLINFLETFIPQTHVKKATGCSKNLEDFDKSRHCNGAANLENTNGQKRDVVECLLEKLRKEAEKCQNQNKNQASVETQDQHSDDTKTSCNVPPDVEDDEEQPLEEEGDQNPVGKQQPGFCPTVEEHTETVDEDTCKAVDPNTVPDDNRDKKNEEDKVEESAKESTAAEEPSGPAGPQGPSSTTEEKP</sequence>
<feature type="domain" description="Cysteine-rich interdomain region 1 gamma" evidence="5">
    <location>
        <begin position="949"/>
        <end position="1000"/>
    </location>
</feature>
<dbReference type="Pfam" id="PF03011">
    <property type="entry name" value="PFEMP"/>
    <property type="match status" value="2"/>
</dbReference>
<dbReference type="AlphaFoldDB" id="A0A024VHZ4"/>
<feature type="region of interest" description="Disordered" evidence="1">
    <location>
        <begin position="569"/>
        <end position="593"/>
    </location>
</feature>
<feature type="compositionally biased region" description="Acidic residues" evidence="1">
    <location>
        <begin position="1184"/>
        <end position="1198"/>
    </location>
</feature>
<feature type="region of interest" description="Disordered" evidence="1">
    <location>
        <begin position="345"/>
        <end position="423"/>
    </location>
</feature>
<feature type="region of interest" description="Disordered" evidence="1">
    <location>
        <begin position="459"/>
        <end position="492"/>
    </location>
</feature>
<dbReference type="InterPro" id="IPR004258">
    <property type="entry name" value="DBL"/>
</dbReference>
<proteinExistence type="predicted"/>
<dbReference type="GO" id="GO:0046789">
    <property type="term" value="F:host cell surface receptor binding"/>
    <property type="evidence" value="ECO:0007669"/>
    <property type="project" value="InterPro"/>
</dbReference>
<evidence type="ECO:0000259" key="4">
    <source>
        <dbReference type="Pfam" id="PF05424"/>
    </source>
</evidence>
<evidence type="ECO:0000313" key="8">
    <source>
        <dbReference type="Proteomes" id="UP000030656"/>
    </source>
</evidence>